<accession>A0A1Q1HTN2</accession>
<sequence length="274" mass="31399">MNLIKVPMILSLSLLISGCFENNRDTDKLCADNPNLRCERLNINDGQCRVPRTDLIWHRFEVLKNPSDSNKIKEYGLVQAYRKCLELASQIQAIDQTELKQRRFSALVNTGKDLEQIEKELQSSSSAETLYFLWSQIGDKSAQRKFLQREGKPELDTAEMQYALATFYVQRDREKAIYLLHRTLELSPKGSINLDAIKSLASTNQILKQKEKAYIWAMVGKTFNVPVASETELKLLYGFDQEKFDALDDIAEKIVDAIKNGQFKPELIPLDFAN</sequence>
<dbReference type="RefSeq" id="WP_013857227.1">
    <property type="nucleotide sequence ID" value="NZ_AJYU02000070.1"/>
</dbReference>
<evidence type="ECO:0000313" key="6">
    <source>
        <dbReference type="Proteomes" id="UP000722957"/>
    </source>
</evidence>
<keyword evidence="7" id="KW-1185">Reference proteome</keyword>
<evidence type="ECO:0000313" key="1">
    <source>
        <dbReference type="EMBL" id="AZS25874.1"/>
    </source>
</evidence>
<evidence type="ECO:0000313" key="5">
    <source>
        <dbReference type="Proteomes" id="UP000256923"/>
    </source>
</evidence>
<evidence type="ECO:0000313" key="3">
    <source>
        <dbReference type="EMBL" id="MBF4373000.1"/>
    </source>
</evidence>
<dbReference type="Proteomes" id="UP000256923">
    <property type="component" value="Chromosome 1"/>
</dbReference>
<evidence type="ECO:0000313" key="4">
    <source>
        <dbReference type="EMBL" id="MBF4433850.1"/>
    </source>
</evidence>
<dbReference type="EMBL" id="RDOM01000003">
    <property type="protein sequence ID" value="MBF4270518.1"/>
    <property type="molecule type" value="Genomic_DNA"/>
</dbReference>
<dbReference type="EMBL" id="RDPI01000006">
    <property type="protein sequence ID" value="MBF4373000.1"/>
    <property type="molecule type" value="Genomic_DNA"/>
</dbReference>
<proteinExistence type="predicted"/>
<dbReference type="EMBL" id="CP034672">
    <property type="protein sequence ID" value="AZS25874.1"/>
    <property type="molecule type" value="Genomic_DNA"/>
</dbReference>
<dbReference type="InterPro" id="IPR021372">
    <property type="entry name" value="DUF2989"/>
</dbReference>
<name>A0A1Q1HTN2_VIBAN</name>
<dbReference type="PROSITE" id="PS51257">
    <property type="entry name" value="PROKAR_LIPOPROTEIN"/>
    <property type="match status" value="1"/>
</dbReference>
<evidence type="ECO:0000313" key="2">
    <source>
        <dbReference type="EMBL" id="MBF4270518.1"/>
    </source>
</evidence>
<reference evidence="6 7" key="2">
    <citation type="journal article" date="2021" name="PeerJ">
        <title>Analysis of 44 Vibrio anguillarum genomes reveals high genetic diversity.</title>
        <authorList>
            <person name="Hansen M.J."/>
            <person name="Dalsgaard I."/>
        </authorList>
    </citation>
    <scope>NUCLEOTIDE SEQUENCE [LARGE SCALE GENOMIC DNA]</scope>
    <source>
        <strain evidence="3 7">040915-1/1B</strain>
        <strain evidence="2 6">17-16730-2A</strain>
        <strain evidence="4">850617-1/1</strain>
    </source>
</reference>
<gene>
    <name evidence="1" type="ORF">DYL72_13165</name>
    <name evidence="2" type="ORF">EAY07_00355</name>
    <name evidence="3" type="ORF">EAY46_07870</name>
    <name evidence="4" type="ORF">ERJ77_04965</name>
</gene>
<dbReference type="EMBL" id="SCLC01000002">
    <property type="protein sequence ID" value="MBF4433850.1"/>
    <property type="molecule type" value="Genomic_DNA"/>
</dbReference>
<reference evidence="1 5" key="1">
    <citation type="submission" date="2018-12" db="EMBL/GenBank/DDBJ databases">
        <title>Characterization and Draft Genome of Vibrio anguillarum J360 Marine Pathogen Isolated from an Outbreak in Lumpfish (Cyclopterus lumpus).</title>
        <authorList>
            <person name="Vasquez J.I."/>
            <person name="Cao T."/>
            <person name="Chakraborty S."/>
            <person name="Gnanagobal H."/>
            <person name="Wescot J."/>
            <person name="Boyce D."/>
            <person name="Santander J."/>
        </authorList>
    </citation>
    <scope>NUCLEOTIDE SEQUENCE [LARGE SCALE GENOMIC DNA]</scope>
    <source>
        <strain evidence="1 5">J360</strain>
    </source>
</reference>
<dbReference type="Proteomes" id="UP000786185">
    <property type="component" value="Unassembled WGS sequence"/>
</dbReference>
<dbReference type="Pfam" id="PF11207">
    <property type="entry name" value="DUF2989"/>
    <property type="match status" value="1"/>
</dbReference>
<dbReference type="AlphaFoldDB" id="A0A1Q1HTN2"/>
<accession>A0A1E5FGI4</accession>
<protein>
    <submittedName>
        <fullName evidence="2">DUF2989 domain-containing protein</fullName>
    </submittedName>
</protein>
<dbReference type="Proteomes" id="UP000722957">
    <property type="component" value="Unassembled WGS sequence"/>
</dbReference>
<evidence type="ECO:0000313" key="7">
    <source>
        <dbReference type="Proteomes" id="UP000726136"/>
    </source>
</evidence>
<dbReference type="Proteomes" id="UP000726136">
    <property type="component" value="Unassembled WGS sequence"/>
</dbReference>
<dbReference type="OMA" id="DLHKDSW"/>
<organism evidence="2 6">
    <name type="scientific">Vibrio anguillarum</name>
    <name type="common">Listonella anguillarum</name>
    <dbReference type="NCBI Taxonomy" id="55601"/>
    <lineage>
        <taxon>Bacteria</taxon>
        <taxon>Pseudomonadati</taxon>
        <taxon>Pseudomonadota</taxon>
        <taxon>Gammaproteobacteria</taxon>
        <taxon>Vibrionales</taxon>
        <taxon>Vibrionaceae</taxon>
        <taxon>Vibrio</taxon>
    </lineage>
</organism>